<sequence length="267" mass="31675">MESILDKTYKRLAIQVSLNGLSFAVVNTITEQIEVLQPLPYHPYQRNTPIEDWFTVVFHDHPELRLRYDAIQIVHTNALNTFVPTPFFDAEFKGSYLQFNTRVFETDFFAYDTLASHEMTNVYIPYVNMNNFFIDQYGSFDYCHAHSILVQKLLEYSKHSVEPVMYVHRAASHFEIVVIAQRKLVYFNAFDYQTPEDFIYYILFTAEQLQLNPEQLQLELLGTFEEDDPFYQMAYTYIRQVQLMPLRAINNGRSEHENRHHFILVHA</sequence>
<keyword evidence="2" id="KW-1185">Reference proteome</keyword>
<evidence type="ECO:0000313" key="2">
    <source>
        <dbReference type="Proteomes" id="UP000184147"/>
    </source>
</evidence>
<dbReference type="Gene3D" id="3.30.420.250">
    <property type="match status" value="1"/>
</dbReference>
<dbReference type="Proteomes" id="UP000184147">
    <property type="component" value="Unassembled WGS sequence"/>
</dbReference>
<evidence type="ECO:0008006" key="3">
    <source>
        <dbReference type="Google" id="ProtNLM"/>
    </source>
</evidence>
<protein>
    <recommendedName>
        <fullName evidence="3">DUF3822 domain-containing protein</fullName>
    </recommendedName>
</protein>
<evidence type="ECO:0000313" key="1">
    <source>
        <dbReference type="EMBL" id="SHF82755.1"/>
    </source>
</evidence>
<dbReference type="OrthoDB" id="658622at2"/>
<dbReference type="CDD" id="cd24013">
    <property type="entry name" value="ASKHA_ATPase_BT3980-like"/>
    <property type="match status" value="1"/>
</dbReference>
<proteinExistence type="predicted"/>
<dbReference type="STRING" id="1124188.SAMN05444377_12210"/>
<gene>
    <name evidence="1" type="ORF">SAMN05444377_12210</name>
</gene>
<accession>A0A1M5EU42</accession>
<dbReference type="Pfam" id="PF12864">
    <property type="entry name" value="DUF3822"/>
    <property type="match status" value="1"/>
</dbReference>
<dbReference type="AlphaFoldDB" id="A0A1M5EU42"/>
<dbReference type="InterPro" id="IPR024213">
    <property type="entry name" value="DUF3822"/>
</dbReference>
<name>A0A1M5EU42_9FLAO</name>
<reference evidence="1 2" key="1">
    <citation type="submission" date="2016-11" db="EMBL/GenBank/DDBJ databases">
        <authorList>
            <person name="Jaros S."/>
            <person name="Januszkiewicz K."/>
            <person name="Wedrychowicz H."/>
        </authorList>
    </citation>
    <scope>NUCLEOTIDE SEQUENCE [LARGE SCALE GENOMIC DNA]</scope>
    <source>
        <strain evidence="1 2">DSM 25660</strain>
    </source>
</reference>
<dbReference type="Gene3D" id="3.30.420.260">
    <property type="match status" value="1"/>
</dbReference>
<dbReference type="RefSeq" id="WP_073365386.1">
    <property type="nucleotide sequence ID" value="NZ_FQVQ01000022.1"/>
</dbReference>
<organism evidence="1 2">
    <name type="scientific">Flavobacterium fontis</name>
    <dbReference type="NCBI Taxonomy" id="1124188"/>
    <lineage>
        <taxon>Bacteria</taxon>
        <taxon>Pseudomonadati</taxon>
        <taxon>Bacteroidota</taxon>
        <taxon>Flavobacteriia</taxon>
        <taxon>Flavobacteriales</taxon>
        <taxon>Flavobacteriaceae</taxon>
        <taxon>Flavobacterium</taxon>
    </lineage>
</organism>
<dbReference type="EMBL" id="FQVQ01000022">
    <property type="protein sequence ID" value="SHF82755.1"/>
    <property type="molecule type" value="Genomic_DNA"/>
</dbReference>